<name>A0A067S590_GALM3</name>
<organism evidence="2 4">
    <name type="scientific">Galerina marginata (strain CBS 339.88)</name>
    <dbReference type="NCBI Taxonomy" id="685588"/>
    <lineage>
        <taxon>Eukaryota</taxon>
        <taxon>Fungi</taxon>
        <taxon>Dikarya</taxon>
        <taxon>Basidiomycota</taxon>
        <taxon>Agaricomycotina</taxon>
        <taxon>Agaricomycetes</taxon>
        <taxon>Agaricomycetidae</taxon>
        <taxon>Agaricales</taxon>
        <taxon>Agaricineae</taxon>
        <taxon>Strophariaceae</taxon>
        <taxon>Galerina</taxon>
    </lineage>
</organism>
<feature type="region of interest" description="Disordered" evidence="1">
    <location>
        <begin position="43"/>
        <end position="73"/>
    </location>
</feature>
<evidence type="ECO:0000313" key="3">
    <source>
        <dbReference type="EMBL" id="KDR82985.1"/>
    </source>
</evidence>
<proteinExistence type="predicted"/>
<dbReference type="Proteomes" id="UP000027222">
    <property type="component" value="Unassembled WGS sequence"/>
</dbReference>
<dbReference type="EMBL" id="KL142369">
    <property type="protein sequence ID" value="KDR82985.1"/>
    <property type="molecule type" value="Genomic_DNA"/>
</dbReference>
<dbReference type="EMBL" id="KL142555">
    <property type="protein sequence ID" value="KDR65047.1"/>
    <property type="molecule type" value="Genomic_DNA"/>
</dbReference>
<accession>A0A067S590</accession>
<evidence type="ECO:0000256" key="1">
    <source>
        <dbReference type="SAM" id="MobiDB-lite"/>
    </source>
</evidence>
<keyword evidence="4" id="KW-1185">Reference proteome</keyword>
<protein>
    <submittedName>
        <fullName evidence="2">Uncharacterized protein</fullName>
    </submittedName>
</protein>
<reference evidence="2" key="2">
    <citation type="journal article" date="2014" name="Proc. Natl. Acad. Sci. U.S.A.">
        <title>Extensive sampling of basidiomycete genomes demonstrates inadequacy of the white rot/brown rot paradigm for wood decay fungi.</title>
        <authorList>
            <person name="Riley R."/>
            <person name="Salamov A.A."/>
            <person name="Brown D.W."/>
            <person name="Nagy L.G."/>
            <person name="Floudas D."/>
            <person name="Held B.W."/>
            <person name="Levasseur A."/>
            <person name="Lombard V."/>
            <person name="Morin E."/>
            <person name="Otillar R."/>
            <person name="Lindquist E.A."/>
            <person name="Sun H."/>
            <person name="LaButti K.M."/>
            <person name="Schmutz J."/>
            <person name="Jabbour D."/>
            <person name="Luo H."/>
            <person name="Baker S.E."/>
            <person name="Pisabarro A.G."/>
            <person name="Walton J.D."/>
            <person name="Blanchette R.A."/>
            <person name="Henrissat B."/>
            <person name="Martin F."/>
            <person name="Cullen D."/>
            <person name="Hibbett D.S."/>
            <person name="Grigoriev I.V."/>
        </authorList>
    </citation>
    <scope>NUCLEOTIDE SEQUENCE</scope>
    <source>
        <strain evidence="2">CBS 339.88</strain>
    </source>
</reference>
<reference evidence="4" key="1">
    <citation type="journal article" date="2014" name="Proc. Natl. Acad. Sci. U.S.A.">
        <title>Extensive sampling of basidiomycete genomes demonstrates inadequacy of the white-rot/brown-rot paradigm for wood decay fungi.</title>
        <authorList>
            <person name="Riley R."/>
            <person name="Salamov A.A."/>
            <person name="Brown D.W."/>
            <person name="Nagy L.G."/>
            <person name="Floudas D."/>
            <person name="Held B.W."/>
            <person name="Levasseur A."/>
            <person name="Lombard V."/>
            <person name="Morin E."/>
            <person name="Otillar R."/>
            <person name="Lindquist E.A."/>
            <person name="Sun H."/>
            <person name="LaButti K.M."/>
            <person name="Schmutz J."/>
            <person name="Jabbour D."/>
            <person name="Luo H."/>
            <person name="Baker S.E."/>
            <person name="Pisabarro A.G."/>
            <person name="Walton J.D."/>
            <person name="Blanchette R.A."/>
            <person name="Henrissat B."/>
            <person name="Martin F."/>
            <person name="Cullen D."/>
            <person name="Hibbett D.S."/>
            <person name="Grigoriev I.V."/>
        </authorList>
    </citation>
    <scope>NUCLEOTIDE SEQUENCE [LARGE SCALE GENOMIC DNA]</scope>
    <source>
        <strain evidence="4">CBS 339.88</strain>
    </source>
</reference>
<gene>
    <name evidence="3" type="ORF">GALMADRAFT_238734</name>
    <name evidence="2" type="ORF">GALMADRAFT_260352</name>
</gene>
<dbReference type="HOGENOM" id="CLU_2704967_0_0_1"/>
<evidence type="ECO:0000313" key="2">
    <source>
        <dbReference type="EMBL" id="KDR65047.1"/>
    </source>
</evidence>
<evidence type="ECO:0000313" key="4">
    <source>
        <dbReference type="Proteomes" id="UP000027222"/>
    </source>
</evidence>
<sequence length="73" mass="8299">MSRSLTSTLTRFRNDYPIRESVESHENLLRISKRQFIFVRQARPPHGTVNTGIRGSWPGSPALPITRGQPRLG</sequence>
<dbReference type="AlphaFoldDB" id="A0A067S590"/>